<dbReference type="EMBL" id="KZ302647">
    <property type="protein sequence ID" value="PFH44982.1"/>
    <property type="molecule type" value="Genomic_DNA"/>
</dbReference>
<dbReference type="STRING" id="703135.A0A2A9NBA4"/>
<dbReference type="OrthoDB" id="3257543at2759"/>
<proteinExistence type="predicted"/>
<evidence type="ECO:0000313" key="1">
    <source>
        <dbReference type="EMBL" id="PFH44982.1"/>
    </source>
</evidence>
<reference evidence="1 2" key="1">
    <citation type="submission" date="2014-02" db="EMBL/GenBank/DDBJ databases">
        <title>Transposable element dynamics among asymbiotic and ectomycorrhizal Amanita fungi.</title>
        <authorList>
            <consortium name="DOE Joint Genome Institute"/>
            <person name="Hess J."/>
            <person name="Skrede I."/>
            <person name="Wolfe B."/>
            <person name="LaButti K."/>
            <person name="Ohm R.A."/>
            <person name="Grigoriev I.V."/>
            <person name="Pringle A."/>
        </authorList>
    </citation>
    <scope>NUCLEOTIDE SEQUENCE [LARGE SCALE GENOMIC DNA]</scope>
    <source>
        <strain evidence="1 2">SKay4041</strain>
    </source>
</reference>
<evidence type="ECO:0000313" key="2">
    <source>
        <dbReference type="Proteomes" id="UP000242287"/>
    </source>
</evidence>
<dbReference type="Proteomes" id="UP000242287">
    <property type="component" value="Unassembled WGS sequence"/>
</dbReference>
<organism evidence="1 2">
    <name type="scientific">Amanita thiersii Skay4041</name>
    <dbReference type="NCBI Taxonomy" id="703135"/>
    <lineage>
        <taxon>Eukaryota</taxon>
        <taxon>Fungi</taxon>
        <taxon>Dikarya</taxon>
        <taxon>Basidiomycota</taxon>
        <taxon>Agaricomycotina</taxon>
        <taxon>Agaricomycetes</taxon>
        <taxon>Agaricomycetidae</taxon>
        <taxon>Agaricales</taxon>
        <taxon>Pluteineae</taxon>
        <taxon>Amanitaceae</taxon>
        <taxon>Amanita</taxon>
    </lineage>
</organism>
<sequence>MSSSSSPTFAKLNGTNYPTCAGEMEAWLHSAGLWRIDNPVKMWTALESVHLQKKPGAHFNAYGDLFSIRKEDNESLQSLMNRVETAITKIKDLHPKDFTLDSLDSELASMTLIRALPEEYNSFVSSLLLKDNLDKDTIKQSFVTEEIQCSRRARDASTASGSALKASTTTTTTNCDFCGLRNHITTRCRKYMLKIVMIHY</sequence>
<name>A0A2A9NBA4_9AGAR</name>
<accession>A0A2A9NBA4</accession>
<keyword evidence="2" id="KW-1185">Reference proteome</keyword>
<dbReference type="AlphaFoldDB" id="A0A2A9NBA4"/>
<dbReference type="Pfam" id="PF14223">
    <property type="entry name" value="Retrotran_gag_2"/>
    <property type="match status" value="1"/>
</dbReference>
<protein>
    <submittedName>
        <fullName evidence="1">Uncharacterized protein</fullName>
    </submittedName>
</protein>
<gene>
    <name evidence="1" type="ORF">AMATHDRAFT_164154</name>
</gene>